<protein>
    <submittedName>
        <fullName evidence="1">Uncharacterized protein</fullName>
    </submittedName>
</protein>
<dbReference type="AlphaFoldDB" id="A0A9D2NCM6"/>
<reference evidence="1" key="2">
    <citation type="submission" date="2021-04" db="EMBL/GenBank/DDBJ databases">
        <authorList>
            <person name="Gilroy R."/>
        </authorList>
    </citation>
    <scope>NUCLEOTIDE SEQUENCE</scope>
    <source>
        <strain evidence="1">CHK185-5351</strain>
    </source>
</reference>
<proteinExistence type="predicted"/>
<name>A0A9D2NCM6_9FIRM</name>
<evidence type="ECO:0000313" key="1">
    <source>
        <dbReference type="EMBL" id="HJC15832.1"/>
    </source>
</evidence>
<sequence>MKAGRLIAATVMTAGILAVGFLAPEAVTEVMDRRLKTETAEFETESIQVESMEEMPDILQLVSRGYYGFELGYGVVREKSDMKDLEQKALESLSDVELVEMRSFSYHDEYPILAISESAGYDEAYGLEPENRSVSGEWEDGQTDVWTENFSDSLDQAAKGSTAAILWECQLSNAQEDILNMIIDDRSGKVVGFSWQKGMTEEMEEQRIERFFFDEEVLYQTGRDFLDEMMRKAGSFCEEYYELKLTDTEYETAVEDSYNTRLIGRMYFEDSQGKGITITLQTMLDGTWYSVNQAY</sequence>
<comment type="caution">
    <text evidence="1">The sequence shown here is derived from an EMBL/GenBank/DDBJ whole genome shotgun (WGS) entry which is preliminary data.</text>
</comment>
<organism evidence="1 2">
    <name type="scientific">Candidatus Fusicatenibacter intestinigallinarum</name>
    <dbReference type="NCBI Taxonomy" id="2838598"/>
    <lineage>
        <taxon>Bacteria</taxon>
        <taxon>Bacillati</taxon>
        <taxon>Bacillota</taxon>
        <taxon>Clostridia</taxon>
        <taxon>Lachnospirales</taxon>
        <taxon>Lachnospiraceae</taxon>
        <taxon>Fusicatenibacter</taxon>
    </lineage>
</organism>
<accession>A0A9D2NCM6</accession>
<dbReference type="EMBL" id="DWWU01000036">
    <property type="protein sequence ID" value="HJC15832.1"/>
    <property type="molecule type" value="Genomic_DNA"/>
</dbReference>
<reference evidence="1" key="1">
    <citation type="journal article" date="2021" name="PeerJ">
        <title>Extensive microbial diversity within the chicken gut microbiome revealed by metagenomics and culture.</title>
        <authorList>
            <person name="Gilroy R."/>
            <person name="Ravi A."/>
            <person name="Getino M."/>
            <person name="Pursley I."/>
            <person name="Horton D.L."/>
            <person name="Alikhan N.F."/>
            <person name="Baker D."/>
            <person name="Gharbi K."/>
            <person name="Hall N."/>
            <person name="Watson M."/>
            <person name="Adriaenssens E.M."/>
            <person name="Foster-Nyarko E."/>
            <person name="Jarju S."/>
            <person name="Secka A."/>
            <person name="Antonio M."/>
            <person name="Oren A."/>
            <person name="Chaudhuri R.R."/>
            <person name="La Ragione R."/>
            <person name="Hildebrand F."/>
            <person name="Pallen M.J."/>
        </authorList>
    </citation>
    <scope>NUCLEOTIDE SEQUENCE</scope>
    <source>
        <strain evidence="1">CHK185-5351</strain>
    </source>
</reference>
<evidence type="ECO:0000313" key="2">
    <source>
        <dbReference type="Proteomes" id="UP000823849"/>
    </source>
</evidence>
<gene>
    <name evidence="1" type="ORF">H9705_08410</name>
</gene>
<dbReference type="Proteomes" id="UP000823849">
    <property type="component" value="Unassembled WGS sequence"/>
</dbReference>